<dbReference type="GO" id="GO:0005886">
    <property type="term" value="C:plasma membrane"/>
    <property type="evidence" value="ECO:0007669"/>
    <property type="project" value="TreeGrafter"/>
</dbReference>
<dbReference type="InterPro" id="IPR027417">
    <property type="entry name" value="P-loop_NTPase"/>
</dbReference>
<keyword evidence="2" id="KW-0547">Nucleotide-binding</keyword>
<evidence type="ECO:0000256" key="3">
    <source>
        <dbReference type="ARBA" id="ARBA00022840"/>
    </source>
</evidence>
<dbReference type="RefSeq" id="WP_154379369.1">
    <property type="nucleotide sequence ID" value="NZ_WKJK01000010.1"/>
</dbReference>
<dbReference type="InterPro" id="IPR037257">
    <property type="entry name" value="T2SS_E_N_sf"/>
</dbReference>
<dbReference type="InterPro" id="IPR003593">
    <property type="entry name" value="AAA+_ATPase"/>
</dbReference>
<dbReference type="FunFam" id="3.40.50.300:FF:000398">
    <property type="entry name" value="Type IV pilus assembly ATPase PilB"/>
    <property type="match status" value="1"/>
</dbReference>
<dbReference type="Pfam" id="PF05157">
    <property type="entry name" value="MshEN"/>
    <property type="match status" value="1"/>
</dbReference>
<comment type="similarity">
    <text evidence="1">Belongs to the GSP E family.</text>
</comment>
<protein>
    <submittedName>
        <fullName evidence="5">Type II/IV secretion system protein</fullName>
    </submittedName>
</protein>
<reference evidence="5 6" key="1">
    <citation type="submission" date="2019-11" db="EMBL/GenBank/DDBJ databases">
        <title>Novel species isolated from a subtropical stream in China.</title>
        <authorList>
            <person name="Lu H."/>
        </authorList>
    </citation>
    <scope>NUCLEOTIDE SEQUENCE [LARGE SCALE GENOMIC DNA]</scope>
    <source>
        <strain evidence="5 6">FT80W</strain>
    </source>
</reference>
<evidence type="ECO:0000256" key="2">
    <source>
        <dbReference type="ARBA" id="ARBA00022741"/>
    </source>
</evidence>
<keyword evidence="6" id="KW-1185">Reference proteome</keyword>
<dbReference type="Gene3D" id="3.40.50.300">
    <property type="entry name" value="P-loop containing nucleotide triphosphate hydrolases"/>
    <property type="match status" value="1"/>
</dbReference>
<dbReference type="InterPro" id="IPR007831">
    <property type="entry name" value="T2SS_GspE_N"/>
</dbReference>
<dbReference type="EMBL" id="WKJK01000010">
    <property type="protein sequence ID" value="MRW92205.1"/>
    <property type="molecule type" value="Genomic_DNA"/>
</dbReference>
<evidence type="ECO:0000256" key="1">
    <source>
        <dbReference type="ARBA" id="ARBA00006611"/>
    </source>
</evidence>
<keyword evidence="3" id="KW-0067">ATP-binding</keyword>
<sequence length="599" mass="66418">MSSTHTPSPAAPLDLQQIYTWLLADGMIRKAEVKELYAQSSAILKNTSGYMHPLCAVAHAKLLSAQPPHKLLTLDALCEWLAQRVQLPFIRIDPLKIDFTKVADVMSASYAARFNILPVELNAEVLVVATADPYSHEWEAEIAKISRRAVRRVIANPLDIAQYITQFFSLAKSIKKANKSNANDLTLRNNFEQLVELGKSNKQVDANDQHVINIVDWLWQYAFEQRASDIHLEPKRDIAAIRFRIDGVLHQVYQVPAVVMIAMTARIKLLGRMDVIEKRRPQDGRIKTRTAGGQEVELRLSTLPTAFGEKLVMRIFDPDVVVKTLPELGFPLDDAERWDVLTQRPHGIILVTGPTGSGKTTTLYTTLKALATSEVNVCTVEDPIEMVEPAFNQMQVQPGIELSFADGVRALMRQDPDIIMVGEIRDLATAEMAIQAALTGHLVLSTLHTNDAPSAVMRLLELGVPYYLLEATLIGIMAQRLVRTLCQDCKAEGGELSDEIWASLAGEWSLPKPAIVYKPVGCPECRQTGYRGRTGLYELLTVTEAFSSQVREETDIQALRRQSVADGMKPLRIAGALKIQEGVTTVDEVLKVTAALGMK</sequence>
<dbReference type="PANTHER" id="PTHR30258">
    <property type="entry name" value="TYPE II SECRETION SYSTEM PROTEIN GSPE-RELATED"/>
    <property type="match status" value="1"/>
</dbReference>
<proteinExistence type="inferred from homology"/>
<evidence type="ECO:0000313" key="5">
    <source>
        <dbReference type="EMBL" id="MRW92205.1"/>
    </source>
</evidence>
<gene>
    <name evidence="5" type="ORF">GJ699_19605</name>
</gene>
<evidence type="ECO:0000313" key="6">
    <source>
        <dbReference type="Proteomes" id="UP000433309"/>
    </source>
</evidence>
<dbReference type="SMART" id="SM00382">
    <property type="entry name" value="AAA"/>
    <property type="match status" value="1"/>
</dbReference>
<dbReference type="SUPFAM" id="SSF160246">
    <property type="entry name" value="EspE N-terminal domain-like"/>
    <property type="match status" value="1"/>
</dbReference>
<dbReference type="GO" id="GO:0016887">
    <property type="term" value="F:ATP hydrolysis activity"/>
    <property type="evidence" value="ECO:0007669"/>
    <property type="project" value="TreeGrafter"/>
</dbReference>
<dbReference type="PANTHER" id="PTHR30258:SF13">
    <property type="entry name" value="SECRETION PATHWAY ATPASE-RELATED"/>
    <property type="match status" value="1"/>
</dbReference>
<feature type="domain" description="Bacterial type II secretion system protein E" evidence="4">
    <location>
        <begin position="412"/>
        <end position="426"/>
    </location>
</feature>
<dbReference type="PROSITE" id="PS00662">
    <property type="entry name" value="T2SP_E"/>
    <property type="match status" value="1"/>
</dbReference>
<accession>A0A6I2L1J5</accession>
<dbReference type="InterPro" id="IPR001482">
    <property type="entry name" value="T2SS/T4SS_dom"/>
</dbReference>
<evidence type="ECO:0000259" key="4">
    <source>
        <dbReference type="PROSITE" id="PS00662"/>
    </source>
</evidence>
<dbReference type="CDD" id="cd01129">
    <property type="entry name" value="PulE-GspE-like"/>
    <property type="match status" value="1"/>
</dbReference>
<dbReference type="Gene3D" id="3.30.300.160">
    <property type="entry name" value="Type II secretion system, protein E, N-terminal domain"/>
    <property type="match status" value="1"/>
</dbReference>
<dbReference type="AlphaFoldDB" id="A0A6I2L1J5"/>
<name>A0A6I2L1J5_9BURK</name>
<dbReference type="SUPFAM" id="SSF52540">
    <property type="entry name" value="P-loop containing nucleoside triphosphate hydrolases"/>
    <property type="match status" value="1"/>
</dbReference>
<dbReference type="Proteomes" id="UP000433309">
    <property type="component" value="Unassembled WGS sequence"/>
</dbReference>
<dbReference type="GO" id="GO:0005524">
    <property type="term" value="F:ATP binding"/>
    <property type="evidence" value="ECO:0007669"/>
    <property type="project" value="UniProtKB-KW"/>
</dbReference>
<dbReference type="Pfam" id="PF00437">
    <property type="entry name" value="T2SSE"/>
    <property type="match status" value="1"/>
</dbReference>
<organism evidence="5 6">
    <name type="scientific">Duganella guangzhouensis</name>
    <dbReference type="NCBI Taxonomy" id="2666084"/>
    <lineage>
        <taxon>Bacteria</taxon>
        <taxon>Pseudomonadati</taxon>
        <taxon>Pseudomonadota</taxon>
        <taxon>Betaproteobacteria</taxon>
        <taxon>Burkholderiales</taxon>
        <taxon>Oxalobacteraceae</taxon>
        <taxon>Telluria group</taxon>
        <taxon>Duganella</taxon>
    </lineage>
</organism>
<dbReference type="Gene3D" id="3.30.450.90">
    <property type="match status" value="1"/>
</dbReference>
<comment type="caution">
    <text evidence="5">The sequence shown here is derived from an EMBL/GenBank/DDBJ whole genome shotgun (WGS) entry which is preliminary data.</text>
</comment>